<dbReference type="AlphaFoldDB" id="A0AAX2DMM9"/>
<evidence type="ECO:0008006" key="4">
    <source>
        <dbReference type="Google" id="ProtNLM"/>
    </source>
</evidence>
<accession>A0AAX2DMM9</accession>
<keyword evidence="1" id="KW-1133">Transmembrane helix</keyword>
<feature type="transmembrane region" description="Helical" evidence="1">
    <location>
        <begin position="261"/>
        <end position="282"/>
    </location>
</feature>
<feature type="transmembrane region" description="Helical" evidence="1">
    <location>
        <begin position="161"/>
        <end position="181"/>
    </location>
</feature>
<feature type="transmembrane region" description="Helical" evidence="1">
    <location>
        <begin position="18"/>
        <end position="37"/>
    </location>
</feature>
<feature type="transmembrane region" description="Helical" evidence="1">
    <location>
        <begin position="43"/>
        <end position="67"/>
    </location>
</feature>
<sequence>MKRFRQIVHHVFKPHKYIVLACVLVTLFLMLEVFIVMPQEKGTFAYISYLISAYSFIIISVQLWGYLKKHFLQIASKNKFAKRYIFDLSFRSHLSLYLSLTINFFFMTVNLGTGWYSKSVWFITLAFYYCFLAVMRFLLLRYANKNTFGENIFLEWRYYRFCGIMLLLMNIVLVGVIILVLQQNKGFEYIGMLIYVMAIYAFYSVIISIINVIRFRKQGSPVLSASKVINLVVALVAIFALETAMLSQFDTRHDILFQHTIIAITGIAIWTIIFAVAIFMIVRATLKLRKYLYFPSESK</sequence>
<evidence type="ECO:0000313" key="3">
    <source>
        <dbReference type="Proteomes" id="UP000183610"/>
    </source>
</evidence>
<feature type="transmembrane region" description="Helical" evidence="1">
    <location>
        <begin position="228"/>
        <end position="249"/>
    </location>
</feature>
<keyword evidence="1" id="KW-0812">Transmembrane</keyword>
<feature type="transmembrane region" description="Helical" evidence="1">
    <location>
        <begin position="193"/>
        <end position="216"/>
    </location>
</feature>
<dbReference type="EMBL" id="FNMX01000003">
    <property type="protein sequence ID" value="SDW39281.1"/>
    <property type="molecule type" value="Genomic_DNA"/>
</dbReference>
<feature type="transmembrane region" description="Helical" evidence="1">
    <location>
        <begin position="88"/>
        <end position="107"/>
    </location>
</feature>
<keyword evidence="1" id="KW-0472">Membrane</keyword>
<dbReference type="Proteomes" id="UP000183610">
    <property type="component" value="Unassembled WGS sequence"/>
</dbReference>
<gene>
    <name evidence="2" type="ORF">SAMN05421782_10366</name>
</gene>
<name>A0AAX2DMM9_LISIV</name>
<evidence type="ECO:0000256" key="1">
    <source>
        <dbReference type="SAM" id="Phobius"/>
    </source>
</evidence>
<reference evidence="2 3" key="1">
    <citation type="submission" date="2016-10" db="EMBL/GenBank/DDBJ databases">
        <authorList>
            <person name="Varghese N."/>
            <person name="Submissions S."/>
        </authorList>
    </citation>
    <scope>NUCLEOTIDE SEQUENCE [LARGE SCALE GENOMIC DNA]</scope>
    <source>
        <strain evidence="2 3">ATCC 49954</strain>
    </source>
</reference>
<protein>
    <recommendedName>
        <fullName evidence="4">Beta-carotene 15,15'-monooxygenase</fullName>
    </recommendedName>
</protein>
<proteinExistence type="predicted"/>
<feature type="transmembrane region" description="Helical" evidence="1">
    <location>
        <begin position="119"/>
        <end position="140"/>
    </location>
</feature>
<evidence type="ECO:0000313" key="2">
    <source>
        <dbReference type="EMBL" id="SDW39281.1"/>
    </source>
</evidence>
<organism evidence="2 3">
    <name type="scientific">Listeria ivanovii</name>
    <dbReference type="NCBI Taxonomy" id="1638"/>
    <lineage>
        <taxon>Bacteria</taxon>
        <taxon>Bacillati</taxon>
        <taxon>Bacillota</taxon>
        <taxon>Bacilli</taxon>
        <taxon>Bacillales</taxon>
        <taxon>Listeriaceae</taxon>
        <taxon>Listeria</taxon>
    </lineage>
</organism>
<comment type="caution">
    <text evidence="2">The sequence shown here is derived from an EMBL/GenBank/DDBJ whole genome shotgun (WGS) entry which is preliminary data.</text>
</comment>